<evidence type="ECO:0000313" key="2">
    <source>
        <dbReference type="EMBL" id="RHJ89640.1"/>
    </source>
</evidence>
<dbReference type="RefSeq" id="WP_118333727.1">
    <property type="nucleotide sequence ID" value="NZ_AP025567.1"/>
</dbReference>
<accession>A0A415E7I6</accession>
<organism evidence="2 3">
    <name type="scientific">Emergencia timonensis</name>
    <dbReference type="NCBI Taxonomy" id="1776384"/>
    <lineage>
        <taxon>Bacteria</taxon>
        <taxon>Bacillati</taxon>
        <taxon>Bacillota</taxon>
        <taxon>Clostridia</taxon>
        <taxon>Peptostreptococcales</taxon>
        <taxon>Anaerovoracaceae</taxon>
        <taxon>Emergencia</taxon>
    </lineage>
</organism>
<dbReference type="Proteomes" id="UP000284841">
    <property type="component" value="Unassembled WGS sequence"/>
</dbReference>
<proteinExistence type="predicted"/>
<evidence type="ECO:0000313" key="3">
    <source>
        <dbReference type="Proteomes" id="UP000284841"/>
    </source>
</evidence>
<dbReference type="EMBL" id="QRMS01000001">
    <property type="protein sequence ID" value="RHJ89640.1"/>
    <property type="molecule type" value="Genomic_DNA"/>
</dbReference>
<name>A0A415E7I6_9FIRM</name>
<comment type="caution">
    <text evidence="2">The sequence shown here is derived from an EMBL/GenBank/DDBJ whole genome shotgun (WGS) entry which is preliminary data.</text>
</comment>
<feature type="transmembrane region" description="Helical" evidence="1">
    <location>
        <begin position="148"/>
        <end position="168"/>
    </location>
</feature>
<dbReference type="Pfam" id="PF22564">
    <property type="entry name" value="HAAS"/>
    <property type="match status" value="1"/>
</dbReference>
<keyword evidence="3" id="KW-1185">Reference proteome</keyword>
<keyword evidence="1" id="KW-0472">Membrane</keyword>
<protein>
    <submittedName>
        <fullName evidence="2">DUF1700 domain-containing protein</fullName>
    </submittedName>
</protein>
<feature type="transmembrane region" description="Helical" evidence="1">
    <location>
        <begin position="174"/>
        <end position="192"/>
    </location>
</feature>
<gene>
    <name evidence="2" type="ORF">DW099_03440</name>
</gene>
<keyword evidence="1" id="KW-0812">Transmembrane</keyword>
<dbReference type="OrthoDB" id="9804829at2"/>
<dbReference type="AlphaFoldDB" id="A0A415E7I6"/>
<keyword evidence="1" id="KW-1133">Transmembrane helix</keyword>
<evidence type="ECO:0000256" key="1">
    <source>
        <dbReference type="SAM" id="Phobius"/>
    </source>
</evidence>
<feature type="transmembrane region" description="Helical" evidence="1">
    <location>
        <begin position="83"/>
        <end position="106"/>
    </location>
</feature>
<reference evidence="2 3" key="1">
    <citation type="submission" date="2018-08" db="EMBL/GenBank/DDBJ databases">
        <title>A genome reference for cultivated species of the human gut microbiota.</title>
        <authorList>
            <person name="Zou Y."/>
            <person name="Xue W."/>
            <person name="Luo G."/>
        </authorList>
    </citation>
    <scope>NUCLEOTIDE SEQUENCE [LARGE SCALE GENOMIC DNA]</scope>
    <source>
        <strain evidence="2 3">AM07-24</strain>
    </source>
</reference>
<feature type="transmembrane region" description="Helical" evidence="1">
    <location>
        <begin position="112"/>
        <end position="136"/>
    </location>
</feature>
<dbReference type="STRING" id="1776384.GCA_900086585_02977"/>
<sequence>MNREIFLHQLRIRLSQLPEPEIEKRLEYYSELIEDMVEDGMSEEDAVASFGDINQIAQGIMETTALSTLVKTTVKPKNGWSTAAIVIAIVGSPLWVSLLLAFAAVIASVYLVIWSLIISIFAVVLSLGLLGIYLFFKSFWLLGAGFPTVIYTIGSGLGLMGFCLLSFLGAKVAILGLIQLTRWIFVQIKSLFIKKEAN</sequence>